<protein>
    <submittedName>
        <fullName evidence="1">DinB family protein</fullName>
    </submittedName>
</protein>
<comment type="caution">
    <text evidence="1">The sequence shown here is derived from an EMBL/GenBank/DDBJ whole genome shotgun (WGS) entry which is preliminary data.</text>
</comment>
<dbReference type="RefSeq" id="WP_234750904.1">
    <property type="nucleotide sequence ID" value="NZ_BAAAWN010000001.1"/>
</dbReference>
<reference evidence="1 2" key="1">
    <citation type="submission" date="2024-09" db="EMBL/GenBank/DDBJ databases">
        <authorList>
            <person name="Sun Q."/>
            <person name="Mori K."/>
        </authorList>
    </citation>
    <scope>NUCLEOTIDE SEQUENCE [LARGE SCALE GENOMIC DNA]</scope>
    <source>
        <strain evidence="1 2">JCM 1334</strain>
    </source>
</reference>
<dbReference type="InterPro" id="IPR034660">
    <property type="entry name" value="DinB/YfiT-like"/>
</dbReference>
<dbReference type="Pfam" id="PF04978">
    <property type="entry name" value="MST"/>
    <property type="match status" value="1"/>
</dbReference>
<name>A0ABV5XYC3_ARTRM</name>
<dbReference type="InterPro" id="IPR007061">
    <property type="entry name" value="MST-like"/>
</dbReference>
<dbReference type="SUPFAM" id="SSF109854">
    <property type="entry name" value="DinB/YfiT-like putative metalloenzymes"/>
    <property type="match status" value="1"/>
</dbReference>
<dbReference type="EMBL" id="JBHMBC010000014">
    <property type="protein sequence ID" value="MFB9819736.1"/>
    <property type="molecule type" value="Genomic_DNA"/>
</dbReference>
<accession>A0ABV5XYC3</accession>
<keyword evidence="2" id="KW-1185">Reference proteome</keyword>
<dbReference type="Proteomes" id="UP001589702">
    <property type="component" value="Unassembled WGS sequence"/>
</dbReference>
<proteinExistence type="predicted"/>
<evidence type="ECO:0000313" key="2">
    <source>
        <dbReference type="Proteomes" id="UP001589702"/>
    </source>
</evidence>
<dbReference type="Gene3D" id="1.20.120.450">
    <property type="entry name" value="dinb family like domain"/>
    <property type="match status" value="1"/>
</dbReference>
<evidence type="ECO:0000313" key="1">
    <source>
        <dbReference type="EMBL" id="MFB9819736.1"/>
    </source>
</evidence>
<gene>
    <name evidence="1" type="ORF">ACFFP1_09500</name>
</gene>
<sequence length="203" mass="22788">MDDKAVLLKYLRARRAELLAKLDGLDEYDVRRPMTPTGTNLLGLVKHVASVELGYFGEVFGRPSGRDLPWFADNAEADADLWVPPEESRDEIIELHRFSAEHSDATIESLPLDAPGEVPWWPEERRHVTLHQILVHMCVETAQHLGHADILRELIDGSAGKGPGDLNLSQRSPEEWADHRARIEAAARQAGRRLTPERAQDPS</sequence>
<organism evidence="1 2">
    <name type="scientific">Arthrobacter ramosus</name>
    <dbReference type="NCBI Taxonomy" id="1672"/>
    <lineage>
        <taxon>Bacteria</taxon>
        <taxon>Bacillati</taxon>
        <taxon>Actinomycetota</taxon>
        <taxon>Actinomycetes</taxon>
        <taxon>Micrococcales</taxon>
        <taxon>Micrococcaceae</taxon>
        <taxon>Arthrobacter</taxon>
    </lineage>
</organism>